<comment type="caution">
    <text evidence="1">The sequence shown here is derived from an EMBL/GenBank/DDBJ whole genome shotgun (WGS) entry which is preliminary data.</text>
</comment>
<accession>X1BRU1</accession>
<protein>
    <submittedName>
        <fullName evidence="1">Uncharacterized protein</fullName>
    </submittedName>
</protein>
<evidence type="ECO:0000313" key="1">
    <source>
        <dbReference type="EMBL" id="GAG83872.1"/>
    </source>
</evidence>
<dbReference type="EMBL" id="BART01011345">
    <property type="protein sequence ID" value="GAG83872.1"/>
    <property type="molecule type" value="Genomic_DNA"/>
</dbReference>
<organism evidence="1">
    <name type="scientific">marine sediment metagenome</name>
    <dbReference type="NCBI Taxonomy" id="412755"/>
    <lineage>
        <taxon>unclassified sequences</taxon>
        <taxon>metagenomes</taxon>
        <taxon>ecological metagenomes</taxon>
    </lineage>
</organism>
<reference evidence="1" key="1">
    <citation type="journal article" date="2014" name="Front. Microbiol.">
        <title>High frequency of phylogenetically diverse reductive dehalogenase-homologous genes in deep subseafloor sedimentary metagenomes.</title>
        <authorList>
            <person name="Kawai M."/>
            <person name="Futagami T."/>
            <person name="Toyoda A."/>
            <person name="Takaki Y."/>
            <person name="Nishi S."/>
            <person name="Hori S."/>
            <person name="Arai W."/>
            <person name="Tsubouchi T."/>
            <person name="Morono Y."/>
            <person name="Uchiyama I."/>
            <person name="Ito T."/>
            <person name="Fujiyama A."/>
            <person name="Inagaki F."/>
            <person name="Takami H."/>
        </authorList>
    </citation>
    <scope>NUCLEOTIDE SEQUENCE</scope>
    <source>
        <strain evidence="1">Expedition CK06-06</strain>
    </source>
</reference>
<feature type="non-terminal residue" evidence="1">
    <location>
        <position position="1"/>
    </location>
</feature>
<gene>
    <name evidence="1" type="ORF">S01H4_24213</name>
</gene>
<dbReference type="AlphaFoldDB" id="X1BRU1"/>
<sequence>GFFYASQVTETRINLKNDFDFSIQNYKCRLDTITNLREQLGGNNLVYMISMNEDGSGPPYGMSDPGCFDCTVRGGTTTIPDFWKEND</sequence>
<proteinExistence type="predicted"/>
<name>X1BRU1_9ZZZZ</name>